<evidence type="ECO:0000313" key="15">
    <source>
        <dbReference type="Proteomes" id="UP000190961"/>
    </source>
</evidence>
<dbReference type="EMBL" id="FUZU01000001">
    <property type="protein sequence ID" value="SKC53077.1"/>
    <property type="molecule type" value="Genomic_DNA"/>
</dbReference>
<dbReference type="Gene3D" id="3.40.50.300">
    <property type="entry name" value="P-loop containing nucleotide triphosphate hydrolases"/>
    <property type="match status" value="1"/>
</dbReference>
<feature type="site" description="Interaction with substrate tRNA" evidence="10">
    <location>
        <position position="124"/>
    </location>
</feature>
<dbReference type="SUPFAM" id="SSF52540">
    <property type="entry name" value="P-loop containing nucleoside triphosphate hydrolases"/>
    <property type="match status" value="2"/>
</dbReference>
<dbReference type="NCBIfam" id="TIGR00174">
    <property type="entry name" value="miaA"/>
    <property type="match status" value="1"/>
</dbReference>
<comment type="cofactor">
    <cofactor evidence="1 10">
        <name>Mg(2+)</name>
        <dbReference type="ChEBI" id="CHEBI:18420"/>
    </cofactor>
</comment>
<keyword evidence="4 10" id="KW-0808">Transferase</keyword>
<feature type="binding site" evidence="10">
    <location>
        <begin position="13"/>
        <end position="18"/>
    </location>
    <ligand>
        <name>substrate</name>
    </ligand>
</feature>
<evidence type="ECO:0000256" key="11">
    <source>
        <dbReference type="RuleBase" id="RU003783"/>
    </source>
</evidence>
<dbReference type="GO" id="GO:0006400">
    <property type="term" value="P:tRNA modification"/>
    <property type="evidence" value="ECO:0007669"/>
    <property type="project" value="TreeGrafter"/>
</dbReference>
<dbReference type="HAMAP" id="MF_00185">
    <property type="entry name" value="IPP_trans"/>
    <property type="match status" value="1"/>
</dbReference>
<evidence type="ECO:0000256" key="7">
    <source>
        <dbReference type="ARBA" id="ARBA00022840"/>
    </source>
</evidence>
<comment type="function">
    <text evidence="2 10 12">Catalyzes the transfer of a dimethylallyl group onto the adenine at position 37 in tRNAs that read codons beginning with uridine, leading to the formation of N6-(dimethylallyl)adenosine (i(6)A).</text>
</comment>
<keyword evidence="8 10" id="KW-0460">Magnesium</keyword>
<evidence type="ECO:0000256" key="5">
    <source>
        <dbReference type="ARBA" id="ARBA00022694"/>
    </source>
</evidence>
<comment type="similarity">
    <text evidence="3 10 13">Belongs to the IPP transferase family.</text>
</comment>
<name>A0A1T5JNF8_9BACT</name>
<keyword evidence="5 10" id="KW-0819">tRNA processing</keyword>
<dbReference type="InterPro" id="IPR039657">
    <property type="entry name" value="Dimethylallyltransferase"/>
</dbReference>
<gene>
    <name evidence="10" type="primary">miaA</name>
    <name evidence="14" type="ORF">SAMN05660236_1303</name>
</gene>
<proteinExistence type="inferred from homology"/>
<dbReference type="GO" id="GO:0005524">
    <property type="term" value="F:ATP binding"/>
    <property type="evidence" value="ECO:0007669"/>
    <property type="project" value="UniProtKB-UniRule"/>
</dbReference>
<comment type="catalytic activity">
    <reaction evidence="9 10 11">
        <text>adenosine(37) in tRNA + dimethylallyl diphosphate = N(6)-dimethylallyladenosine(37) in tRNA + diphosphate</text>
        <dbReference type="Rhea" id="RHEA:26482"/>
        <dbReference type="Rhea" id="RHEA-COMP:10162"/>
        <dbReference type="Rhea" id="RHEA-COMP:10375"/>
        <dbReference type="ChEBI" id="CHEBI:33019"/>
        <dbReference type="ChEBI" id="CHEBI:57623"/>
        <dbReference type="ChEBI" id="CHEBI:74411"/>
        <dbReference type="ChEBI" id="CHEBI:74415"/>
        <dbReference type="EC" id="2.5.1.75"/>
    </reaction>
</comment>
<evidence type="ECO:0000256" key="6">
    <source>
        <dbReference type="ARBA" id="ARBA00022741"/>
    </source>
</evidence>
<feature type="site" description="Interaction with substrate tRNA" evidence="10">
    <location>
        <position position="102"/>
    </location>
</feature>
<accession>A0A1T5JNF8</accession>
<evidence type="ECO:0000256" key="4">
    <source>
        <dbReference type="ARBA" id="ARBA00022679"/>
    </source>
</evidence>
<protein>
    <recommendedName>
        <fullName evidence="10">tRNA dimethylallyltransferase</fullName>
        <ecNumber evidence="10">2.5.1.75</ecNumber>
    </recommendedName>
    <alternativeName>
        <fullName evidence="10">Dimethylallyl diphosphate:tRNA dimethylallyltransferase</fullName>
        <shortName evidence="10">DMAPP:tRNA dimethylallyltransferase</shortName>
        <shortName evidence="10">DMATase</shortName>
    </alternativeName>
    <alternativeName>
        <fullName evidence="10">Isopentenyl-diphosphate:tRNA isopentenyltransferase</fullName>
        <shortName evidence="10">IPP transferase</shortName>
        <shortName evidence="10">IPPT</shortName>
        <shortName evidence="10">IPTase</shortName>
    </alternativeName>
</protein>
<dbReference type="PANTHER" id="PTHR11088:SF60">
    <property type="entry name" value="TRNA DIMETHYLALLYLTRANSFERASE"/>
    <property type="match status" value="1"/>
</dbReference>
<dbReference type="InterPro" id="IPR018022">
    <property type="entry name" value="IPT"/>
</dbReference>
<dbReference type="InterPro" id="IPR027417">
    <property type="entry name" value="P-loop_NTPase"/>
</dbReference>
<dbReference type="GO" id="GO:0052381">
    <property type="term" value="F:tRNA dimethylallyltransferase activity"/>
    <property type="evidence" value="ECO:0007669"/>
    <property type="project" value="UniProtKB-UniRule"/>
</dbReference>
<evidence type="ECO:0000256" key="12">
    <source>
        <dbReference type="RuleBase" id="RU003784"/>
    </source>
</evidence>
<evidence type="ECO:0000256" key="3">
    <source>
        <dbReference type="ARBA" id="ARBA00005842"/>
    </source>
</evidence>
<dbReference type="Proteomes" id="UP000190961">
    <property type="component" value="Unassembled WGS sequence"/>
</dbReference>
<dbReference type="OrthoDB" id="9776390at2"/>
<evidence type="ECO:0000256" key="13">
    <source>
        <dbReference type="RuleBase" id="RU003785"/>
    </source>
</evidence>
<keyword evidence="15" id="KW-1185">Reference proteome</keyword>
<dbReference type="RefSeq" id="WP_079685852.1">
    <property type="nucleotide sequence ID" value="NZ_FUZU01000001.1"/>
</dbReference>
<dbReference type="EC" id="2.5.1.75" evidence="10"/>
<keyword evidence="6 10" id="KW-0547">Nucleotide-binding</keyword>
<comment type="caution">
    <text evidence="10">Lacks conserved residue(s) required for the propagation of feature annotation.</text>
</comment>
<dbReference type="STRING" id="688867.SAMN05660236_1303"/>
<evidence type="ECO:0000256" key="1">
    <source>
        <dbReference type="ARBA" id="ARBA00001946"/>
    </source>
</evidence>
<evidence type="ECO:0000313" key="14">
    <source>
        <dbReference type="EMBL" id="SKC53077.1"/>
    </source>
</evidence>
<feature type="binding site" evidence="10">
    <location>
        <begin position="11"/>
        <end position="18"/>
    </location>
    <ligand>
        <name>ATP</name>
        <dbReference type="ChEBI" id="CHEBI:30616"/>
    </ligand>
</feature>
<keyword evidence="7 10" id="KW-0067">ATP-binding</keyword>
<dbReference type="AlphaFoldDB" id="A0A1T5JNF8"/>
<evidence type="ECO:0000256" key="2">
    <source>
        <dbReference type="ARBA" id="ARBA00003213"/>
    </source>
</evidence>
<organism evidence="14 15">
    <name type="scientific">Ohtaekwangia koreensis</name>
    <dbReference type="NCBI Taxonomy" id="688867"/>
    <lineage>
        <taxon>Bacteria</taxon>
        <taxon>Pseudomonadati</taxon>
        <taxon>Bacteroidota</taxon>
        <taxon>Cytophagia</taxon>
        <taxon>Cytophagales</taxon>
        <taxon>Fulvivirgaceae</taxon>
        <taxon>Ohtaekwangia</taxon>
    </lineage>
</organism>
<reference evidence="14 15" key="1">
    <citation type="submission" date="2017-02" db="EMBL/GenBank/DDBJ databases">
        <authorList>
            <person name="Peterson S.W."/>
        </authorList>
    </citation>
    <scope>NUCLEOTIDE SEQUENCE [LARGE SCALE GENOMIC DNA]</scope>
    <source>
        <strain evidence="14 15">DSM 25262</strain>
    </source>
</reference>
<sequence length="297" mass="34532">MKDHKLIVIVGPTAVGKTSVAIQVAKHFQTEVISADSRQIFKELTIGTAKPDAVELNTVPHHFINSHSIQQEYDAASYGRETLVLIHNLFEKHQHLVLCGGSGLYVKAVLEGFDDIPDVPEEIREKLTENFEKFGVTWLQEQMKQLDPEHYATVDQQNPHRLMRALEVKIGTGNSIASYRKQNKLQHAFQVIKIGLELPREELYRRIDDRMDKMIAEGLFEEARELYIYKDHNALQTVGYQEIFDYIDGKYDREEAIRLLKRNSRRYAKRQLTWFKKDEETIWMNPQDINAILNLIV</sequence>
<feature type="region of interest" description="Interaction with substrate tRNA" evidence="10">
    <location>
        <begin position="36"/>
        <end position="39"/>
    </location>
</feature>
<comment type="subunit">
    <text evidence="10">Monomer.</text>
</comment>
<evidence type="ECO:0000256" key="8">
    <source>
        <dbReference type="ARBA" id="ARBA00022842"/>
    </source>
</evidence>
<evidence type="ECO:0000256" key="9">
    <source>
        <dbReference type="ARBA" id="ARBA00049563"/>
    </source>
</evidence>
<dbReference type="PANTHER" id="PTHR11088">
    <property type="entry name" value="TRNA DIMETHYLALLYLTRANSFERASE"/>
    <property type="match status" value="1"/>
</dbReference>
<dbReference type="Pfam" id="PF01715">
    <property type="entry name" value="IPPT"/>
    <property type="match status" value="1"/>
</dbReference>
<evidence type="ECO:0000256" key="10">
    <source>
        <dbReference type="HAMAP-Rule" id="MF_00185"/>
    </source>
</evidence>
<dbReference type="Gene3D" id="1.10.20.140">
    <property type="match status" value="1"/>
</dbReference>